<comment type="caution">
    <text evidence="1">The sequence shown here is derived from an EMBL/GenBank/DDBJ whole genome shotgun (WGS) entry which is preliminary data.</text>
</comment>
<evidence type="ECO:0000313" key="1">
    <source>
        <dbReference type="EMBL" id="OTO00967.1"/>
    </source>
</evidence>
<dbReference type="Proteomes" id="UP000194737">
    <property type="component" value="Unassembled WGS sequence"/>
</dbReference>
<sequence>MGWYDEPTSIESLENVDSIFAIDENGTPTLKNAFQFNNDNRLFTITGIHINMEDYKVICDEIMKLKNNFWDSGLFKGERVVLHSKDIRKKQGPFNPKNIDYNKFKQDLDEMLNNLPIQIYSSTIDKKKHCEKYYIPRPVYELGVEFIIERFCFDMRRERKKGIVILESRGTKEDDFVLQKMKELLQVGNDFNNVENFSCIKGVYFNPKRTKNKKQSYWILEISDLISYRIHKFIKTGKEDDEFNCIKEKIFGYPNYEGKGLKIFPKNSQEVIIHD</sequence>
<reference evidence="1 2" key="1">
    <citation type="submission" date="2017-05" db="EMBL/GenBank/DDBJ databases">
        <title>The Genome Sequence of Enterococcus faecium 6F2_DIV0138.</title>
        <authorList>
            <consortium name="The Broad Institute Genomics Platform"/>
            <consortium name="The Broad Institute Genomic Center for Infectious Diseases"/>
            <person name="Earl A."/>
            <person name="Manson A."/>
            <person name="Schwartman J."/>
            <person name="Gilmore M."/>
            <person name="Abouelleil A."/>
            <person name="Cao P."/>
            <person name="Chapman S."/>
            <person name="Cusick C."/>
            <person name="Shea T."/>
            <person name="Young S."/>
            <person name="Neafsey D."/>
            <person name="Nusbaum C."/>
            <person name="Birren B."/>
        </authorList>
    </citation>
    <scope>NUCLEOTIDE SEQUENCE [LARGE SCALE GENOMIC DNA]</scope>
    <source>
        <strain evidence="1 2">6F2_DIV0138</strain>
    </source>
</reference>
<dbReference type="AlphaFoldDB" id="A0AB73N5N9"/>
<protein>
    <recommendedName>
        <fullName evidence="3">DUF3800 domain-containing protein</fullName>
    </recommendedName>
</protein>
<dbReference type="RefSeq" id="WP_086325071.1">
    <property type="nucleotide sequence ID" value="NZ_JAYERG010000011.1"/>
</dbReference>
<accession>A0AB73N5N9</accession>
<dbReference type="EMBL" id="NGLB01000001">
    <property type="protein sequence ID" value="OTO00967.1"/>
    <property type="molecule type" value="Genomic_DNA"/>
</dbReference>
<proteinExistence type="predicted"/>
<organism evidence="1 2">
    <name type="scientific">Enterococcus faecium</name>
    <name type="common">Streptococcus faecium</name>
    <dbReference type="NCBI Taxonomy" id="1352"/>
    <lineage>
        <taxon>Bacteria</taxon>
        <taxon>Bacillati</taxon>
        <taxon>Bacillota</taxon>
        <taxon>Bacilli</taxon>
        <taxon>Lactobacillales</taxon>
        <taxon>Enterococcaceae</taxon>
        <taxon>Enterococcus</taxon>
    </lineage>
</organism>
<evidence type="ECO:0000313" key="2">
    <source>
        <dbReference type="Proteomes" id="UP000194737"/>
    </source>
</evidence>
<evidence type="ECO:0008006" key="3">
    <source>
        <dbReference type="Google" id="ProtNLM"/>
    </source>
</evidence>
<name>A0AB73N5N9_ENTFC</name>
<gene>
    <name evidence="1" type="ORF">A5804_002486</name>
</gene>